<dbReference type="PROSITE" id="PS00308">
    <property type="entry name" value="LECTIN_LEGUME_ALPHA"/>
    <property type="match status" value="1"/>
</dbReference>
<keyword evidence="2 5" id="KW-0732">Signal</keyword>
<evidence type="ECO:0000259" key="6">
    <source>
        <dbReference type="Pfam" id="PF00139"/>
    </source>
</evidence>
<dbReference type="InterPro" id="IPR050258">
    <property type="entry name" value="Leguminous_Lectin"/>
</dbReference>
<dbReference type="Pfam" id="PF00139">
    <property type="entry name" value="Lectin_legB"/>
    <property type="match status" value="1"/>
</dbReference>
<evidence type="ECO:0000256" key="3">
    <source>
        <dbReference type="ARBA" id="ARBA00022734"/>
    </source>
</evidence>
<sequence length="270" mass="29888">MASSKLLSLALFLVLLTHANSATETSFDFPSFNKDDRRLNLQADATVSTKGQLQLTNVTEKNEPAVDSMGRAFYYAPIQIRDSTTGKLASFDTNFTFIIRATNGLNSAYGLAFALVPVDSDPKEKGKFLGLFQKSDYDPEAHTVAVVFDTSSKQIEIDLNSINPSAKESCNFNNYNGQKAAVRITYDSSSNELSVYLIYLTPGKTCRLSTTNVDLEKEVHDWVSVGFSATSGSIERTTETHNVLSWSFFSKFSYHHSPSERSNILLNNIL</sequence>
<dbReference type="CDD" id="cd06899">
    <property type="entry name" value="lectin_legume_LecRK_Arcelin_ConA"/>
    <property type="match status" value="1"/>
</dbReference>
<dbReference type="PIRSF" id="PIRSF002690">
    <property type="entry name" value="L-type_lectin_plant"/>
    <property type="match status" value="1"/>
</dbReference>
<feature type="chain" id="PRO_5003629690" evidence="5">
    <location>
        <begin position="22"/>
        <end position="270"/>
    </location>
</feature>
<dbReference type="AlphaFoldDB" id="I0J8I3"/>
<dbReference type="SUPFAM" id="SSF49899">
    <property type="entry name" value="Concanavalin A-like lectins/glucanases"/>
    <property type="match status" value="1"/>
</dbReference>
<evidence type="ECO:0000256" key="4">
    <source>
        <dbReference type="ARBA" id="ARBA00023180"/>
    </source>
</evidence>
<evidence type="ECO:0000256" key="5">
    <source>
        <dbReference type="SAM" id="SignalP"/>
    </source>
</evidence>
<dbReference type="InterPro" id="IPR016363">
    <property type="entry name" value="L-lectin"/>
</dbReference>
<evidence type="ECO:0000313" key="7">
    <source>
        <dbReference type="EMBL" id="CCF55433.1"/>
    </source>
</evidence>
<accession>I0J8I3</accession>
<dbReference type="Gene3D" id="2.60.120.200">
    <property type="match status" value="1"/>
</dbReference>
<dbReference type="GO" id="GO:0030246">
    <property type="term" value="F:carbohydrate binding"/>
    <property type="evidence" value="ECO:0007669"/>
    <property type="project" value="UniProtKB-KW"/>
</dbReference>
<dbReference type="InterPro" id="IPR019825">
    <property type="entry name" value="Lectin_legB_Mn/Ca_BS"/>
</dbReference>
<gene>
    <name evidence="7" type="primary">Arc8</name>
</gene>
<dbReference type="PROSITE" id="PS00307">
    <property type="entry name" value="LECTIN_LEGUME_BETA"/>
    <property type="match status" value="1"/>
</dbReference>
<comment type="similarity">
    <text evidence="1">Belongs to the leguminous lectin family.</text>
</comment>
<name>I0J8I3_PHAVU</name>
<evidence type="ECO:0000256" key="2">
    <source>
        <dbReference type="ARBA" id="ARBA00022729"/>
    </source>
</evidence>
<proteinExistence type="evidence at transcript level"/>
<dbReference type="InterPro" id="IPR000985">
    <property type="entry name" value="Lectin_LegA_CS"/>
</dbReference>
<organism evidence="7">
    <name type="scientific">Phaseolus vulgaris</name>
    <name type="common">Kidney bean</name>
    <name type="synonym">French bean</name>
    <dbReference type="NCBI Taxonomy" id="3885"/>
    <lineage>
        <taxon>Eukaryota</taxon>
        <taxon>Viridiplantae</taxon>
        <taxon>Streptophyta</taxon>
        <taxon>Embryophyta</taxon>
        <taxon>Tracheophyta</taxon>
        <taxon>Spermatophyta</taxon>
        <taxon>Magnoliopsida</taxon>
        <taxon>eudicotyledons</taxon>
        <taxon>Gunneridae</taxon>
        <taxon>Pentapetalae</taxon>
        <taxon>rosids</taxon>
        <taxon>fabids</taxon>
        <taxon>Fabales</taxon>
        <taxon>Fabaceae</taxon>
        <taxon>Papilionoideae</taxon>
        <taxon>50 kb inversion clade</taxon>
        <taxon>NPAAA clade</taxon>
        <taxon>indigoferoid/millettioid clade</taxon>
        <taxon>Phaseoleae</taxon>
        <taxon>Phaseolus</taxon>
    </lineage>
</organism>
<feature type="signal peptide" evidence="5">
    <location>
        <begin position="1"/>
        <end position="21"/>
    </location>
</feature>
<keyword evidence="4" id="KW-0325">Glycoprotein</keyword>
<dbReference type="InterPro" id="IPR013320">
    <property type="entry name" value="ConA-like_dom_sf"/>
</dbReference>
<protein>
    <submittedName>
        <fullName evidence="7">ARC8 protein</fullName>
    </submittedName>
</protein>
<keyword evidence="3" id="KW-0430">Lectin</keyword>
<dbReference type="PANTHER" id="PTHR32401">
    <property type="entry name" value="CONCANAVALIN A-LIKE LECTIN FAMILY PROTEIN"/>
    <property type="match status" value="1"/>
</dbReference>
<reference evidence="7" key="1">
    <citation type="journal article" date="2013" name="Theor. Appl. Genet.">
        <title>QUES, a new Phaseolus vulgaris genotype resistant to common bean weevils, contains the Arcelin-8 allele coding for new lectin-related variants.</title>
        <authorList>
            <person name="Zaugg I."/>
            <person name="Magni C."/>
            <person name="Panzeri D."/>
            <person name="Daminati M.G."/>
            <person name="Bollini R."/>
            <person name="Benrey B."/>
            <person name="Bacher S."/>
            <person name="Sparvoli F."/>
        </authorList>
    </citation>
    <scope>NUCLEOTIDE SEQUENCE</scope>
</reference>
<feature type="domain" description="Legume lectin" evidence="6">
    <location>
        <begin position="25"/>
        <end position="253"/>
    </location>
</feature>
<dbReference type="EMBL" id="HE650833">
    <property type="protein sequence ID" value="CCF55433.1"/>
    <property type="molecule type" value="mRNA"/>
</dbReference>
<dbReference type="InterPro" id="IPR001220">
    <property type="entry name" value="Legume_lectin_dom"/>
</dbReference>
<dbReference type="PANTHER" id="PTHR32401:SF45">
    <property type="entry name" value="LECTIN"/>
    <property type="match status" value="1"/>
</dbReference>
<evidence type="ECO:0000256" key="1">
    <source>
        <dbReference type="ARBA" id="ARBA00007606"/>
    </source>
</evidence>